<dbReference type="EC" id="1.13.11.53" evidence="1"/>
<dbReference type="RefSeq" id="WP_006912260.1">
    <property type="nucleotide sequence ID" value="NZ_AFNV02000004.1"/>
</dbReference>
<dbReference type="InterPro" id="IPR004313">
    <property type="entry name" value="ARD"/>
</dbReference>
<sequence>MTQLYRDIDHAYRLRLCDTERSCIGARLAGIGVHYDHVPLPAVVFDEESRPDEIIGSYIEPLDRLMASMPRVALDVASVSISHPRRETIERELMVEHAHDAVESQVMVHGAGVLFMRTADTVFALSCEPGDYVRVPPGLRHWFRMDSSRSFRTIRFFENEARPRLSHRGEDMRGLFELVGDGLRETPGQSI</sequence>
<dbReference type="Pfam" id="PF03079">
    <property type="entry name" value="ARD"/>
    <property type="match status" value="1"/>
</dbReference>
<reference evidence="1 2" key="1">
    <citation type="journal article" date="2011" name="J. Bacteriol.">
        <title>Genome sequence of Salinisphaera shabanensis, a gammaproteobacterium from the harsh, variable environment of the brine-seawater interface of the Shaban Deep in the Red Sea.</title>
        <authorList>
            <person name="Antunes A."/>
            <person name="Alam I."/>
            <person name="Bajic V.B."/>
            <person name="Stingl U."/>
        </authorList>
    </citation>
    <scope>NUCLEOTIDE SEQUENCE [LARGE SCALE GENOMIC DNA]</scope>
    <source>
        <strain evidence="1 2">E1L3A</strain>
    </source>
</reference>
<dbReference type="InterPro" id="IPR011051">
    <property type="entry name" value="RmlC_Cupin_sf"/>
</dbReference>
<keyword evidence="1" id="KW-0223">Dioxygenase</keyword>
<dbReference type="EMBL" id="AFNV02000004">
    <property type="protein sequence ID" value="ERJ20183.1"/>
    <property type="molecule type" value="Genomic_DNA"/>
</dbReference>
<dbReference type="AlphaFoldDB" id="U2G1U1"/>
<organism evidence="1 2">
    <name type="scientific">Salinisphaera shabanensis E1L3A</name>
    <dbReference type="NCBI Taxonomy" id="1033802"/>
    <lineage>
        <taxon>Bacteria</taxon>
        <taxon>Pseudomonadati</taxon>
        <taxon>Pseudomonadota</taxon>
        <taxon>Gammaproteobacteria</taxon>
        <taxon>Salinisphaerales</taxon>
        <taxon>Salinisphaeraceae</taxon>
        <taxon>Salinisphaera</taxon>
    </lineage>
</organism>
<proteinExistence type="predicted"/>
<comment type="caution">
    <text evidence="1">The sequence shown here is derived from an EMBL/GenBank/DDBJ whole genome shotgun (WGS) entry which is preliminary data.</text>
</comment>
<keyword evidence="2" id="KW-1185">Reference proteome</keyword>
<dbReference type="Gene3D" id="2.60.120.10">
    <property type="entry name" value="Jelly Rolls"/>
    <property type="match status" value="1"/>
</dbReference>
<keyword evidence="1" id="KW-0560">Oxidoreductase</keyword>
<dbReference type="eggNOG" id="COG1791">
    <property type="taxonomic scope" value="Bacteria"/>
</dbReference>
<dbReference type="InterPro" id="IPR014710">
    <property type="entry name" value="RmlC-like_jellyroll"/>
</dbReference>
<protein>
    <submittedName>
        <fullName evidence="1">12-dihydroxy-3-keto-5-methylthiopentene dioxygenase protein</fullName>
        <ecNumber evidence="1">1.13.11.53</ecNumber>
    </submittedName>
</protein>
<gene>
    <name evidence="1" type="ORF">SSPSH_000732</name>
</gene>
<dbReference type="SUPFAM" id="SSF51182">
    <property type="entry name" value="RmlC-like cupins"/>
    <property type="match status" value="1"/>
</dbReference>
<dbReference type="Proteomes" id="UP000006242">
    <property type="component" value="Unassembled WGS sequence"/>
</dbReference>
<reference evidence="1 2" key="2">
    <citation type="journal article" date="2013" name="PLoS ONE">
        <title>INDIGO - INtegrated Data Warehouse of MIcrobial GenOmes with Examples from the Red Sea Extremophiles.</title>
        <authorList>
            <person name="Alam I."/>
            <person name="Antunes A."/>
            <person name="Kamau A.A."/>
            <person name="Ba Alawi W."/>
            <person name="Kalkatawi M."/>
            <person name="Stingl U."/>
            <person name="Bajic V.B."/>
        </authorList>
    </citation>
    <scope>NUCLEOTIDE SEQUENCE [LARGE SCALE GENOMIC DNA]</scope>
    <source>
        <strain evidence="1 2">E1L3A</strain>
    </source>
</reference>
<dbReference type="GO" id="GO:0010309">
    <property type="term" value="F:acireductone dioxygenase [iron(II)-requiring] activity"/>
    <property type="evidence" value="ECO:0007669"/>
    <property type="project" value="InterPro"/>
</dbReference>
<accession>U2G1U1</accession>
<evidence type="ECO:0000313" key="1">
    <source>
        <dbReference type="EMBL" id="ERJ20183.1"/>
    </source>
</evidence>
<dbReference type="STRING" id="1033802.SSPSH_000732"/>
<dbReference type="GO" id="GO:0010308">
    <property type="term" value="F:acireductone dioxygenase (Ni2+-requiring) activity"/>
    <property type="evidence" value="ECO:0007669"/>
    <property type="project" value="UniProtKB-EC"/>
</dbReference>
<evidence type="ECO:0000313" key="2">
    <source>
        <dbReference type="Proteomes" id="UP000006242"/>
    </source>
</evidence>
<name>U2G1U1_9GAMM</name>
<dbReference type="OrthoDB" id="9795636at2"/>